<evidence type="ECO:0000313" key="4">
    <source>
        <dbReference type="Proteomes" id="UP000315673"/>
    </source>
</evidence>
<gene>
    <name evidence="3" type="ORF">FPZ24_13580</name>
</gene>
<dbReference type="AlphaFoldDB" id="A0A5B8LJB4"/>
<dbReference type="PANTHER" id="PTHR30461:SF23">
    <property type="entry name" value="DNA RECOMBINASE-RELATED"/>
    <property type="match status" value="1"/>
</dbReference>
<dbReference type="KEGG" id="spai:FPZ24_13580"/>
<dbReference type="InterPro" id="IPR011109">
    <property type="entry name" value="DNA_bind_recombinase_dom"/>
</dbReference>
<dbReference type="InterPro" id="IPR038109">
    <property type="entry name" value="DNA_bind_recomb_sf"/>
</dbReference>
<evidence type="ECO:0008006" key="5">
    <source>
        <dbReference type="Google" id="ProtNLM"/>
    </source>
</evidence>
<dbReference type="RefSeq" id="WP_146572846.1">
    <property type="nucleotide sequence ID" value="NZ_CP042306.1"/>
</dbReference>
<dbReference type="Pfam" id="PF13408">
    <property type="entry name" value="Zn_ribbon_recom"/>
    <property type="match status" value="1"/>
</dbReference>
<keyword evidence="4" id="KW-1185">Reference proteome</keyword>
<dbReference type="InterPro" id="IPR050639">
    <property type="entry name" value="SSR_resolvase"/>
</dbReference>
<proteinExistence type="predicted"/>
<evidence type="ECO:0000259" key="1">
    <source>
        <dbReference type="Pfam" id="PF07508"/>
    </source>
</evidence>
<dbReference type="GO" id="GO:0000150">
    <property type="term" value="F:DNA strand exchange activity"/>
    <property type="evidence" value="ECO:0007669"/>
    <property type="project" value="InterPro"/>
</dbReference>
<feature type="domain" description="Recombinase" evidence="1">
    <location>
        <begin position="1"/>
        <end position="87"/>
    </location>
</feature>
<dbReference type="EMBL" id="CP042306">
    <property type="protein sequence ID" value="QDZ08377.1"/>
    <property type="molecule type" value="Genomic_DNA"/>
</dbReference>
<organism evidence="3 4">
    <name type="scientific">Sphingomonas panacisoli</name>
    <dbReference type="NCBI Taxonomy" id="1813879"/>
    <lineage>
        <taxon>Bacteria</taxon>
        <taxon>Pseudomonadati</taxon>
        <taxon>Pseudomonadota</taxon>
        <taxon>Alphaproteobacteria</taxon>
        <taxon>Sphingomonadales</taxon>
        <taxon>Sphingomonadaceae</taxon>
        <taxon>Sphingomonas</taxon>
    </lineage>
</organism>
<dbReference type="Proteomes" id="UP000315673">
    <property type="component" value="Chromosome"/>
</dbReference>
<dbReference type="GO" id="GO:0003677">
    <property type="term" value="F:DNA binding"/>
    <property type="evidence" value="ECO:0007669"/>
    <property type="project" value="InterPro"/>
</dbReference>
<dbReference type="InterPro" id="IPR025827">
    <property type="entry name" value="Zn_ribbon_recom_dom"/>
</dbReference>
<feature type="domain" description="Recombinase zinc beta ribbon" evidence="2">
    <location>
        <begin position="105"/>
        <end position="158"/>
    </location>
</feature>
<dbReference type="Pfam" id="PF07508">
    <property type="entry name" value="Recombinase"/>
    <property type="match status" value="1"/>
</dbReference>
<dbReference type="OrthoDB" id="7277848at2"/>
<sequence>MNREGIRSPRGGKWNVSTILGNRRRCTGILNNDLYIGRIVYNRQRFEKHPVTRKRVAKLNPRDDWVITEVPALAIVDRGAWDTVHNAFATLADIPPQQRRRPKRLFSGLVTCGECGGSYTVIGAERWGCSGRQNGRGCRNGATISTAQLESRVLGALR</sequence>
<accession>A0A5B8LJB4</accession>
<reference evidence="3 4" key="1">
    <citation type="submission" date="2019-07" db="EMBL/GenBank/DDBJ databases">
        <title>Full genome sequence of Sphingomonas sp. 4R-6-7(HKS19).</title>
        <authorList>
            <person name="Im W.-T."/>
        </authorList>
    </citation>
    <scope>NUCLEOTIDE SEQUENCE [LARGE SCALE GENOMIC DNA]</scope>
    <source>
        <strain evidence="3 4">HKS19</strain>
    </source>
</reference>
<evidence type="ECO:0000259" key="2">
    <source>
        <dbReference type="Pfam" id="PF13408"/>
    </source>
</evidence>
<name>A0A5B8LJB4_9SPHN</name>
<dbReference type="PANTHER" id="PTHR30461">
    <property type="entry name" value="DNA-INVERTASE FROM LAMBDOID PROPHAGE"/>
    <property type="match status" value="1"/>
</dbReference>
<dbReference type="Gene3D" id="3.90.1750.20">
    <property type="entry name" value="Putative Large Serine Recombinase, Chain B, Domain 2"/>
    <property type="match status" value="1"/>
</dbReference>
<protein>
    <recommendedName>
        <fullName evidence="5">Recombinase domain-containing protein</fullName>
    </recommendedName>
</protein>
<evidence type="ECO:0000313" key="3">
    <source>
        <dbReference type="EMBL" id="QDZ08377.1"/>
    </source>
</evidence>